<accession>A0A1I3MQ79</accession>
<name>A0A1I3MQ79_9BACT</name>
<dbReference type="STRING" id="52560.SAMN04488082_10143"/>
<keyword evidence="2" id="KW-1185">Reference proteome</keyword>
<reference evidence="2" key="1">
    <citation type="submission" date="2016-10" db="EMBL/GenBank/DDBJ databases">
        <authorList>
            <person name="Varghese N."/>
            <person name="Submissions S."/>
        </authorList>
    </citation>
    <scope>NUCLEOTIDE SEQUENCE [LARGE SCALE GENOMIC DNA]</scope>
    <source>
        <strain evidence="2">DSM 5918</strain>
    </source>
</reference>
<dbReference type="RefSeq" id="WP_092189811.1">
    <property type="nucleotide sequence ID" value="NZ_FORX01000001.1"/>
</dbReference>
<dbReference type="AlphaFoldDB" id="A0A1I3MQ79"/>
<dbReference type="OrthoDB" id="9869902at2"/>
<dbReference type="Proteomes" id="UP000198635">
    <property type="component" value="Unassembled WGS sequence"/>
</dbReference>
<organism evidence="1 2">
    <name type="scientific">Desulfomicrobium apsheronum</name>
    <dbReference type="NCBI Taxonomy" id="52560"/>
    <lineage>
        <taxon>Bacteria</taxon>
        <taxon>Pseudomonadati</taxon>
        <taxon>Thermodesulfobacteriota</taxon>
        <taxon>Desulfovibrionia</taxon>
        <taxon>Desulfovibrionales</taxon>
        <taxon>Desulfomicrobiaceae</taxon>
        <taxon>Desulfomicrobium</taxon>
    </lineage>
</organism>
<dbReference type="EMBL" id="FORX01000001">
    <property type="protein sequence ID" value="SFI99137.1"/>
    <property type="molecule type" value="Genomic_DNA"/>
</dbReference>
<gene>
    <name evidence="1" type="ORF">SAMN04488082_10143</name>
</gene>
<evidence type="ECO:0000313" key="1">
    <source>
        <dbReference type="EMBL" id="SFI99137.1"/>
    </source>
</evidence>
<proteinExistence type="predicted"/>
<protein>
    <submittedName>
        <fullName evidence="1">Uncharacterized protein</fullName>
    </submittedName>
</protein>
<evidence type="ECO:0000313" key="2">
    <source>
        <dbReference type="Proteomes" id="UP000198635"/>
    </source>
</evidence>
<sequence>MNTAREKKGGWNKGFKFKLNFCGIPFGLPFDAGIEFEKWDVNQSEESASNCKRLEKRDIVNI</sequence>